<protein>
    <submittedName>
        <fullName evidence="1">Pentapeptide repeat-containing protein</fullName>
    </submittedName>
</protein>
<comment type="caution">
    <text evidence="1">The sequence shown here is derived from an EMBL/GenBank/DDBJ whole genome shotgun (WGS) entry which is preliminary data.</text>
</comment>
<dbReference type="Proteomes" id="UP001169760">
    <property type="component" value="Unassembled WGS sequence"/>
</dbReference>
<dbReference type="InterPro" id="IPR051082">
    <property type="entry name" value="Pentapeptide-BTB/POZ_domain"/>
</dbReference>
<gene>
    <name evidence="1" type="ORF">Q4521_07495</name>
</gene>
<sequence length="393" mass="43582">MNTEDVSRFEELVRSPIRSEERESAIKQWHTYKAGKQMAFVQRGNAGEDGANSGKVGLWSKGDYVRSLTVPAIDLCDATFEDVCLGYVDMRGAKMDRVRFTQNYLTWSAMKGAQLECASLCDAELPHIRLLDANLMGVNLSGANLQGADFSHANLAGVNLKGADLRGAVLEYANMVGANVEGAKLDGAHVYGVSAWDLRGQPASSTDLIVTPQNTPSITTDNIRVAQFIYLLVNNPEIRDVLDTVTRKVVLLLGRFKPERKAVLDALKLELRSRNLVPVIFDFDQAEARDITETITLLARISRFVIADLTEPSSIPQELQAIAPDVAVPIRLIIQEPHAPYAMAKDLKKYPWVIKPFKYTDINHLLAQLDTDIINVANTVADSIKQMRDEDDW</sequence>
<dbReference type="InterPro" id="IPR001646">
    <property type="entry name" value="5peptide_repeat"/>
</dbReference>
<dbReference type="RefSeq" id="WP_216063134.1">
    <property type="nucleotide sequence ID" value="NZ_JAHKPP010000009.1"/>
</dbReference>
<reference evidence="1" key="1">
    <citation type="submission" date="2023-07" db="EMBL/GenBank/DDBJ databases">
        <title>Genome content predicts the carbon catabolic preferences of heterotrophic bacteria.</title>
        <authorList>
            <person name="Gralka M."/>
        </authorList>
    </citation>
    <scope>NUCLEOTIDE SEQUENCE</scope>
    <source>
        <strain evidence="1">I3M17_2</strain>
    </source>
</reference>
<dbReference type="AlphaFoldDB" id="A0AAW7X7F1"/>
<evidence type="ECO:0000313" key="2">
    <source>
        <dbReference type="Proteomes" id="UP001169760"/>
    </source>
</evidence>
<accession>A0AAW7X7F1</accession>
<dbReference type="EMBL" id="JAUOPB010000005">
    <property type="protein sequence ID" value="MDO6422314.1"/>
    <property type="molecule type" value="Genomic_DNA"/>
</dbReference>
<evidence type="ECO:0000313" key="1">
    <source>
        <dbReference type="EMBL" id="MDO6422314.1"/>
    </source>
</evidence>
<proteinExistence type="predicted"/>
<dbReference type="Pfam" id="PF00805">
    <property type="entry name" value="Pentapeptide"/>
    <property type="match status" value="1"/>
</dbReference>
<organism evidence="1 2">
    <name type="scientific">Saccharophagus degradans</name>
    <dbReference type="NCBI Taxonomy" id="86304"/>
    <lineage>
        <taxon>Bacteria</taxon>
        <taxon>Pseudomonadati</taxon>
        <taxon>Pseudomonadota</taxon>
        <taxon>Gammaproteobacteria</taxon>
        <taxon>Cellvibrionales</taxon>
        <taxon>Cellvibrionaceae</taxon>
        <taxon>Saccharophagus</taxon>
    </lineage>
</organism>
<name>A0AAW7X7F1_9GAMM</name>
<dbReference type="PANTHER" id="PTHR14136">
    <property type="entry name" value="BTB_POZ DOMAIN-CONTAINING PROTEIN KCTD9"/>
    <property type="match status" value="1"/>
</dbReference>
<dbReference type="PANTHER" id="PTHR14136:SF17">
    <property type="entry name" value="BTB_POZ DOMAIN-CONTAINING PROTEIN KCTD9"/>
    <property type="match status" value="1"/>
</dbReference>